<dbReference type="Gene3D" id="3.40.50.300">
    <property type="entry name" value="P-loop containing nucleotide triphosphate hydrolases"/>
    <property type="match status" value="2"/>
</dbReference>
<dbReference type="InterPro" id="IPR041679">
    <property type="entry name" value="DNA2/NAM7-like_C"/>
</dbReference>
<keyword evidence="1" id="KW-0547">Nucleotide-binding</keyword>
<feature type="domain" description="DNA2/NAM7 helicase-like C-terminal" evidence="6">
    <location>
        <begin position="1349"/>
        <end position="1540"/>
    </location>
</feature>
<dbReference type="SUPFAM" id="SSF55874">
    <property type="entry name" value="ATPase domain of HSP90 chaperone/DNA topoisomerase II/histidine kinase"/>
    <property type="match status" value="1"/>
</dbReference>
<keyword evidence="3" id="KW-0347">Helicase</keyword>
<evidence type="ECO:0000313" key="9">
    <source>
        <dbReference type="Proteomes" id="UP000886845"/>
    </source>
</evidence>
<evidence type="ECO:0000256" key="2">
    <source>
        <dbReference type="ARBA" id="ARBA00022801"/>
    </source>
</evidence>
<evidence type="ECO:0000259" key="6">
    <source>
        <dbReference type="Pfam" id="PF13087"/>
    </source>
</evidence>
<dbReference type="EMBL" id="DVOR01000132">
    <property type="protein sequence ID" value="HIV09288.1"/>
    <property type="molecule type" value="Genomic_DNA"/>
</dbReference>
<evidence type="ECO:0000256" key="5">
    <source>
        <dbReference type="SAM" id="MobiDB-lite"/>
    </source>
</evidence>
<dbReference type="Proteomes" id="UP000886845">
    <property type="component" value="Unassembled WGS sequence"/>
</dbReference>
<organism evidence="8 9">
    <name type="scientific">Candidatus Spyradenecus faecavium</name>
    <dbReference type="NCBI Taxonomy" id="2840947"/>
    <lineage>
        <taxon>Bacteria</taxon>
        <taxon>Pseudomonadati</taxon>
        <taxon>Lentisphaerota</taxon>
        <taxon>Lentisphaeria</taxon>
        <taxon>Lentisphaerales</taxon>
        <taxon>Lentisphaeraceae</taxon>
        <taxon>Lentisphaeraceae incertae sedis</taxon>
        <taxon>Candidatus Spyradenecus</taxon>
    </lineage>
</organism>
<sequence>MKECRAMGNGMMTQQERDYFEALARDRAESARVLEKPSLEKVQDRVVDTYSDEAHFVYELLQNADDTGATRVRFELREEGLVFAHDGPRDFSVSDPASEGADRRAGRLGDINAIVSVGASSKAADGVGGSPAIGKFGIGFKAVFQYTRTPHIYSPTWRFRIERFIVPVLLEGDFPGREAGETLFFFPFDKPECPRERAYREIREKLRGLARPLLFLSHLGRIDVAIGAARVAYGKEVAQSLHFPVEGEQMVRADLVRLTRRVDGAERRESLWRFSRKTEMGLDYSVGFFLDGQGRLRAEANVPAFCYFQTQVHTGLSFIVHAPFLLTNNREGIPVVEHNRRQIENLAKLAADALPCLRDIGVKARRRLIDDGLLNVIPVDPGVFAAEGDSHRLSFRPFYEAIRERMRTSSLLPTRDGEYVFGWQAYWGANETLTKLFDDRALAELKGEPEARWVFVGVERDGVQRTNKPLCAYLDGLVAGSPSGEALIREIQEDFITSRRIDWLCDFYAWLGENKDRAELARTRPLFLSEQKQAVPAFDAKGKHCLFLRTKEIAVGFTFLDERLAKEPRVAPLLRQLGIAAPTREDYIYEIVLPAYKRGKGLTAKQVCNNIGIFFDYFRGCDAKAADRLIRELMEFPILSCVRVDKPGTIGLTRPDNIYFPSEALRAFFVAKPKAYFLYEADYAPYLQDANLGPLFRNFLTRLGVHEAVCVRRQSQAPTQGDRTLYNLPGTLISTSVAWVDGCVDLVAGICRSEDAEQATAWSRCLWRTLLDLIKREGFADAAAMEQALGTEVFYRYYGEKSKRYEGFTVKMLRKREWLLDRDGDFVAPGELASADDLDVGYEVFSAEARVLLGLLGIALPEESGLSEESRASLDLGKLAQSLNLRDEADLRLAARLLEEERRRQAQKAEPPAAADPVPAVAVPAVPDLPRATAKAVNDVVARLAQSKAKSESESTSEVSEPVAQEADQDDLTPCAVNYDQRILEAERKASREIEQLTRMQELQEQAKTLPAFSCAWYRALLGMEIEEQNKQSAGSRELSLTFAQVAWAPGTERTLLLSQPNDRIPGHIEELSDLRVDLYDLEGGMTSITVDVVSVKNFTLRAKLADKSPLKLAPGRIKEAVIKVKSPAFLLEALRTAFEDLKLSDDFNLRDNLPDADRIEFVFGPPGTGKTTVLARDRLVPAMEHPCRVLVLAPTNKAADVLTRRVMACDPEGHKAWLTRFGATGDKVIEGSDIFQTRALHLGDRAVVVTTIARFPYDFFIDSGTGARHDLRTTPWDLIVVDEASMIPLYAILHLLHGARGNPHFIIAGDPNQIEPTAAIEQWKDQNAFTLVGLTDFANPTTSPKNYPIERLFTQYRSLPAIGTLFSKFAYGGCLQHARTAEDRCPLALGRFDWLRPLNVVKFPVSRYESIFRPKRLGGGSCYHVYSALFAFEAIRALVEDVSAANPGLSPEAPCRIGLISPYRIQADLVKKLVERLPRRPGVEVQVGTVHGFQGDECDILLALFNPPPSISASKQMFLNKRNIVNVSISRARDALVLLIPDDDTENVGLLERIEELKLYINQTDPADVARRSADELERVLFGETGYIERNTFVTGHQSVNVYEQPEYRYEVRSEASAIDIQVRP</sequence>
<dbReference type="InterPro" id="IPR050534">
    <property type="entry name" value="Coronavir_polyprotein_1ab"/>
</dbReference>
<protein>
    <submittedName>
        <fullName evidence="8">AAA family ATPase</fullName>
    </submittedName>
</protein>
<dbReference type="SUPFAM" id="SSF52540">
    <property type="entry name" value="P-loop containing nucleoside triphosphate hydrolases"/>
    <property type="match status" value="1"/>
</dbReference>
<proteinExistence type="predicted"/>
<feature type="region of interest" description="Disordered" evidence="5">
    <location>
        <begin position="947"/>
        <end position="968"/>
    </location>
</feature>
<evidence type="ECO:0000259" key="7">
    <source>
        <dbReference type="Pfam" id="PF25794"/>
    </source>
</evidence>
<reference evidence="8" key="2">
    <citation type="journal article" date="2021" name="PeerJ">
        <title>Extensive microbial diversity within the chicken gut microbiome revealed by metagenomics and culture.</title>
        <authorList>
            <person name="Gilroy R."/>
            <person name="Ravi A."/>
            <person name="Getino M."/>
            <person name="Pursley I."/>
            <person name="Horton D.L."/>
            <person name="Alikhan N.F."/>
            <person name="Baker D."/>
            <person name="Gharbi K."/>
            <person name="Hall N."/>
            <person name="Watson M."/>
            <person name="Adriaenssens E.M."/>
            <person name="Foster-Nyarko E."/>
            <person name="Jarju S."/>
            <person name="Secka A."/>
            <person name="Antonio M."/>
            <person name="Oren A."/>
            <person name="Chaudhuri R.R."/>
            <person name="La Ragione R."/>
            <person name="Hildebrand F."/>
            <person name="Pallen M.J."/>
        </authorList>
    </citation>
    <scope>NUCLEOTIDE SEQUENCE</scope>
    <source>
        <strain evidence="8">35461</strain>
    </source>
</reference>
<name>A0A9D1NNB0_9BACT</name>
<comment type="caution">
    <text evidence="8">The sequence shown here is derived from an EMBL/GenBank/DDBJ whole genome shotgun (WGS) entry which is preliminary data.</text>
</comment>
<dbReference type="Pfam" id="PF13245">
    <property type="entry name" value="AAA_19"/>
    <property type="match status" value="1"/>
</dbReference>
<evidence type="ECO:0000256" key="4">
    <source>
        <dbReference type="ARBA" id="ARBA00022840"/>
    </source>
</evidence>
<dbReference type="Gene3D" id="3.30.565.10">
    <property type="entry name" value="Histidine kinase-like ATPase, C-terminal domain"/>
    <property type="match status" value="1"/>
</dbReference>
<dbReference type="Pfam" id="PF13087">
    <property type="entry name" value="AAA_12"/>
    <property type="match status" value="1"/>
</dbReference>
<dbReference type="PANTHER" id="PTHR43788:SF8">
    <property type="entry name" value="DNA-BINDING PROTEIN SMUBP-2"/>
    <property type="match status" value="1"/>
</dbReference>
<evidence type="ECO:0000313" key="8">
    <source>
        <dbReference type="EMBL" id="HIV09288.1"/>
    </source>
</evidence>
<feature type="domain" description="Sacsin/Nov" evidence="7">
    <location>
        <begin position="45"/>
        <end position="154"/>
    </location>
</feature>
<evidence type="ECO:0000256" key="3">
    <source>
        <dbReference type="ARBA" id="ARBA00022806"/>
    </source>
</evidence>
<gene>
    <name evidence="8" type="ORF">IAC79_04160</name>
</gene>
<dbReference type="InterPro" id="IPR027417">
    <property type="entry name" value="P-loop_NTPase"/>
</dbReference>
<dbReference type="NCBIfam" id="NF047352">
    <property type="entry name" value="P_loop_sacsin"/>
    <property type="match status" value="1"/>
</dbReference>
<keyword evidence="2" id="KW-0378">Hydrolase</keyword>
<dbReference type="GO" id="GO:0016787">
    <property type="term" value="F:hydrolase activity"/>
    <property type="evidence" value="ECO:0007669"/>
    <property type="project" value="UniProtKB-KW"/>
</dbReference>
<evidence type="ECO:0000256" key="1">
    <source>
        <dbReference type="ARBA" id="ARBA00022741"/>
    </source>
</evidence>
<dbReference type="InterPro" id="IPR047187">
    <property type="entry name" value="SF1_C_Upf1"/>
</dbReference>
<accession>A0A9D1NNB0</accession>
<dbReference type="InterPro" id="IPR036890">
    <property type="entry name" value="HATPase_C_sf"/>
</dbReference>
<dbReference type="GO" id="GO:0043139">
    <property type="term" value="F:5'-3' DNA helicase activity"/>
    <property type="evidence" value="ECO:0007669"/>
    <property type="project" value="TreeGrafter"/>
</dbReference>
<dbReference type="GO" id="GO:0005524">
    <property type="term" value="F:ATP binding"/>
    <property type="evidence" value="ECO:0007669"/>
    <property type="project" value="UniProtKB-KW"/>
</dbReference>
<dbReference type="PANTHER" id="PTHR43788">
    <property type="entry name" value="DNA2/NAM7 HELICASE FAMILY MEMBER"/>
    <property type="match status" value="1"/>
</dbReference>
<reference evidence="8" key="1">
    <citation type="submission" date="2020-10" db="EMBL/GenBank/DDBJ databases">
        <authorList>
            <person name="Gilroy R."/>
        </authorList>
    </citation>
    <scope>NUCLEOTIDE SEQUENCE</scope>
    <source>
        <strain evidence="8">35461</strain>
    </source>
</reference>
<dbReference type="InterPro" id="IPR058210">
    <property type="entry name" value="SACS/Nov_dom"/>
</dbReference>
<dbReference type="CDD" id="cd18808">
    <property type="entry name" value="SF1_C_Upf1"/>
    <property type="match status" value="1"/>
</dbReference>
<keyword evidence="4" id="KW-0067">ATP-binding</keyword>
<dbReference type="Pfam" id="PF25794">
    <property type="entry name" value="SACS"/>
    <property type="match status" value="1"/>
</dbReference>